<keyword evidence="11" id="KW-1185">Reference proteome</keyword>
<evidence type="ECO:0000313" key="11">
    <source>
        <dbReference type="Proteomes" id="UP001501727"/>
    </source>
</evidence>
<name>A0ABP7N3U4_9GAMM</name>
<dbReference type="RefSeq" id="WP_344760832.1">
    <property type="nucleotide sequence ID" value="NZ_BAAAZU010000031.1"/>
</dbReference>
<dbReference type="Pfam" id="PF04999">
    <property type="entry name" value="FtsL"/>
    <property type="match status" value="1"/>
</dbReference>
<keyword evidence="5 8" id="KW-1133">Transmembrane helix</keyword>
<accession>A0ABP7N3U4</accession>
<reference evidence="11" key="1">
    <citation type="journal article" date="2019" name="Int. J. Syst. Evol. Microbiol.">
        <title>The Global Catalogue of Microorganisms (GCM) 10K type strain sequencing project: providing services to taxonomists for standard genome sequencing and annotation.</title>
        <authorList>
            <consortium name="The Broad Institute Genomics Platform"/>
            <consortium name="The Broad Institute Genome Sequencing Center for Infectious Disease"/>
            <person name="Wu L."/>
            <person name="Ma J."/>
        </authorList>
    </citation>
    <scope>NUCLEOTIDE SEQUENCE [LARGE SCALE GENOMIC DNA]</scope>
    <source>
        <strain evidence="11">JCM 16916</strain>
    </source>
</reference>
<evidence type="ECO:0000256" key="7">
    <source>
        <dbReference type="ARBA" id="ARBA00023306"/>
    </source>
</evidence>
<keyword evidence="8" id="KW-0997">Cell inner membrane</keyword>
<evidence type="ECO:0000256" key="5">
    <source>
        <dbReference type="ARBA" id="ARBA00022989"/>
    </source>
</evidence>
<comment type="function">
    <text evidence="8">Essential cell division protein. May link together the upstream cell division proteins, which are predominantly cytoplasmic, with the downstream cell division proteins, which are predominantly periplasmic.</text>
</comment>
<protein>
    <recommendedName>
        <fullName evidence="8 9">Cell division protein FtsL</fullName>
    </recommendedName>
</protein>
<comment type="similarity">
    <text evidence="8">Belongs to the FtsL family.</text>
</comment>
<comment type="subunit">
    <text evidence="8">Part of a complex composed of FtsB, FtsL and FtsQ.</text>
</comment>
<evidence type="ECO:0000256" key="9">
    <source>
        <dbReference type="NCBIfam" id="TIGR02209"/>
    </source>
</evidence>
<evidence type="ECO:0000256" key="6">
    <source>
        <dbReference type="ARBA" id="ARBA00023136"/>
    </source>
</evidence>
<dbReference type="GO" id="GO:0051301">
    <property type="term" value="P:cell division"/>
    <property type="evidence" value="ECO:0007669"/>
    <property type="project" value="UniProtKB-KW"/>
</dbReference>
<dbReference type="HAMAP" id="MF_00910">
    <property type="entry name" value="FtsL"/>
    <property type="match status" value="1"/>
</dbReference>
<evidence type="ECO:0000256" key="2">
    <source>
        <dbReference type="ARBA" id="ARBA00022475"/>
    </source>
</evidence>
<keyword evidence="4 8" id="KW-0812">Transmembrane</keyword>
<evidence type="ECO:0000313" key="10">
    <source>
        <dbReference type="EMBL" id="GAA3933980.1"/>
    </source>
</evidence>
<comment type="caution">
    <text evidence="10">The sequence shown here is derived from an EMBL/GenBank/DDBJ whole genome shotgun (WGS) entry which is preliminary data.</text>
</comment>
<dbReference type="InterPro" id="IPR011922">
    <property type="entry name" value="Cell_div_FtsL"/>
</dbReference>
<proteinExistence type="inferred from homology"/>
<dbReference type="PANTHER" id="PTHR37479:SF1">
    <property type="entry name" value="CELL DIVISION PROTEIN FTSL"/>
    <property type="match status" value="1"/>
</dbReference>
<dbReference type="EMBL" id="BAAAZU010000031">
    <property type="protein sequence ID" value="GAA3933980.1"/>
    <property type="molecule type" value="Genomic_DNA"/>
</dbReference>
<dbReference type="PANTHER" id="PTHR37479">
    <property type="entry name" value="CELL DIVISION PROTEIN FTSL"/>
    <property type="match status" value="1"/>
</dbReference>
<evidence type="ECO:0000256" key="1">
    <source>
        <dbReference type="ARBA" id="ARBA00004401"/>
    </source>
</evidence>
<keyword evidence="7 8" id="KW-0131">Cell cycle</keyword>
<keyword evidence="6 8" id="KW-0472">Membrane</keyword>
<dbReference type="NCBIfam" id="TIGR02209">
    <property type="entry name" value="ftsL_broad"/>
    <property type="match status" value="1"/>
</dbReference>
<evidence type="ECO:0000256" key="3">
    <source>
        <dbReference type="ARBA" id="ARBA00022618"/>
    </source>
</evidence>
<gene>
    <name evidence="8 10" type="primary">ftsL</name>
    <name evidence="10" type="ORF">GCM10022229_29920</name>
</gene>
<comment type="subcellular location">
    <subcellularLocation>
        <location evidence="8">Cell inner membrane</location>
        <topology evidence="8">Single-pass type II membrane protein</topology>
    </subcellularLocation>
    <subcellularLocation>
        <location evidence="1">Cell membrane</location>
        <topology evidence="1">Single-pass type II membrane protein</topology>
    </subcellularLocation>
    <text evidence="8">Localizes to the division septum where it forms a ring structure.</text>
</comment>
<sequence length="87" mass="10047">MTRFIVIVLVIANVVTAIGVVNARHEHRQLFVQLTRLEHARDELNIDFGRLQLEQATWAEANRIDQIARTRLGMQFPETADIVVIRQ</sequence>
<evidence type="ECO:0000256" key="8">
    <source>
        <dbReference type="HAMAP-Rule" id="MF_00910"/>
    </source>
</evidence>
<keyword evidence="3 8" id="KW-0132">Cell division</keyword>
<organism evidence="10 11">
    <name type="scientific">Luteimonas lutimaris</name>
    <dbReference type="NCBI Taxonomy" id="698645"/>
    <lineage>
        <taxon>Bacteria</taxon>
        <taxon>Pseudomonadati</taxon>
        <taxon>Pseudomonadota</taxon>
        <taxon>Gammaproteobacteria</taxon>
        <taxon>Lysobacterales</taxon>
        <taxon>Lysobacteraceae</taxon>
        <taxon>Luteimonas</taxon>
    </lineage>
</organism>
<keyword evidence="2 8" id="KW-1003">Cell membrane</keyword>
<evidence type="ECO:0000256" key="4">
    <source>
        <dbReference type="ARBA" id="ARBA00022692"/>
    </source>
</evidence>
<dbReference type="Proteomes" id="UP001501727">
    <property type="component" value="Unassembled WGS sequence"/>
</dbReference>